<comment type="pathway">
    <text evidence="1">Mycotoxin biosynthesis.</text>
</comment>
<dbReference type="InterPro" id="IPR021765">
    <property type="entry name" value="UstYa-like"/>
</dbReference>
<dbReference type="PANTHER" id="PTHR33365">
    <property type="entry name" value="YALI0B05434P"/>
    <property type="match status" value="1"/>
</dbReference>
<evidence type="ECO:0000256" key="4">
    <source>
        <dbReference type="SAM" id="SignalP"/>
    </source>
</evidence>
<dbReference type="Proteomes" id="UP001221757">
    <property type="component" value="Unassembled WGS sequence"/>
</dbReference>
<evidence type="ECO:0000256" key="3">
    <source>
        <dbReference type="ARBA" id="ARBA00035112"/>
    </source>
</evidence>
<dbReference type="GO" id="GO:0043386">
    <property type="term" value="P:mycotoxin biosynthetic process"/>
    <property type="evidence" value="ECO:0007669"/>
    <property type="project" value="InterPro"/>
</dbReference>
<dbReference type="PANTHER" id="PTHR33365:SF11">
    <property type="entry name" value="TAT PATHWAY SIGNAL SEQUENCE"/>
    <property type="match status" value="1"/>
</dbReference>
<dbReference type="GO" id="GO:0016491">
    <property type="term" value="F:oxidoreductase activity"/>
    <property type="evidence" value="ECO:0007669"/>
    <property type="project" value="UniProtKB-KW"/>
</dbReference>
<keyword evidence="6" id="KW-1185">Reference proteome</keyword>
<evidence type="ECO:0000313" key="6">
    <source>
        <dbReference type="Proteomes" id="UP001221757"/>
    </source>
</evidence>
<gene>
    <name evidence="5" type="ORF">B0H17DRAFT_327998</name>
</gene>
<keyword evidence="2" id="KW-0560">Oxidoreductase</keyword>
<name>A0AAD7CTG2_MYCRO</name>
<protein>
    <submittedName>
        <fullName evidence="5">Uncharacterized protein</fullName>
    </submittedName>
</protein>
<sequence length="190" mass="21135">MSRSTLFFAVGLLLLTSASLNVFSTIRLRHASSAYASLNKQPLVSELPLSVRDANLEFIFGKHYDIANDAEWATLIPSNHGRVKLGEAQQEFDVGMYTDLECLDTIRAAYVDMRDGARMRSEAAEACLGQIRQVILCTADITLEPTHIICKDRVCPLSGTVATGEFVDHKCRDWAQVRHFVEGNQATWNS</sequence>
<dbReference type="Pfam" id="PF11807">
    <property type="entry name" value="UstYa"/>
    <property type="match status" value="1"/>
</dbReference>
<reference evidence="5" key="1">
    <citation type="submission" date="2023-03" db="EMBL/GenBank/DDBJ databases">
        <title>Massive genome expansion in bonnet fungi (Mycena s.s.) driven by repeated elements and novel gene families across ecological guilds.</title>
        <authorList>
            <consortium name="Lawrence Berkeley National Laboratory"/>
            <person name="Harder C.B."/>
            <person name="Miyauchi S."/>
            <person name="Viragh M."/>
            <person name="Kuo A."/>
            <person name="Thoen E."/>
            <person name="Andreopoulos B."/>
            <person name="Lu D."/>
            <person name="Skrede I."/>
            <person name="Drula E."/>
            <person name="Henrissat B."/>
            <person name="Morin E."/>
            <person name="Kohler A."/>
            <person name="Barry K."/>
            <person name="LaButti K."/>
            <person name="Morin E."/>
            <person name="Salamov A."/>
            <person name="Lipzen A."/>
            <person name="Mereny Z."/>
            <person name="Hegedus B."/>
            <person name="Baldrian P."/>
            <person name="Stursova M."/>
            <person name="Weitz H."/>
            <person name="Taylor A."/>
            <person name="Grigoriev I.V."/>
            <person name="Nagy L.G."/>
            <person name="Martin F."/>
            <person name="Kauserud H."/>
        </authorList>
    </citation>
    <scope>NUCLEOTIDE SEQUENCE</scope>
    <source>
        <strain evidence="5">CBHHK067</strain>
    </source>
</reference>
<keyword evidence="4" id="KW-0732">Signal</keyword>
<comment type="similarity">
    <text evidence="3">Belongs to the ustYa family.</text>
</comment>
<organism evidence="5 6">
    <name type="scientific">Mycena rosella</name>
    <name type="common">Pink bonnet</name>
    <name type="synonym">Agaricus rosellus</name>
    <dbReference type="NCBI Taxonomy" id="1033263"/>
    <lineage>
        <taxon>Eukaryota</taxon>
        <taxon>Fungi</taxon>
        <taxon>Dikarya</taxon>
        <taxon>Basidiomycota</taxon>
        <taxon>Agaricomycotina</taxon>
        <taxon>Agaricomycetes</taxon>
        <taxon>Agaricomycetidae</taxon>
        <taxon>Agaricales</taxon>
        <taxon>Marasmiineae</taxon>
        <taxon>Mycenaceae</taxon>
        <taxon>Mycena</taxon>
    </lineage>
</organism>
<evidence type="ECO:0000256" key="2">
    <source>
        <dbReference type="ARBA" id="ARBA00023002"/>
    </source>
</evidence>
<evidence type="ECO:0000256" key="1">
    <source>
        <dbReference type="ARBA" id="ARBA00004685"/>
    </source>
</evidence>
<accession>A0AAD7CTG2</accession>
<comment type="caution">
    <text evidence="5">The sequence shown here is derived from an EMBL/GenBank/DDBJ whole genome shotgun (WGS) entry which is preliminary data.</text>
</comment>
<dbReference type="AlphaFoldDB" id="A0AAD7CTG2"/>
<feature type="signal peptide" evidence="4">
    <location>
        <begin position="1"/>
        <end position="18"/>
    </location>
</feature>
<evidence type="ECO:0000313" key="5">
    <source>
        <dbReference type="EMBL" id="KAJ7661183.1"/>
    </source>
</evidence>
<dbReference type="EMBL" id="JARKIE010000251">
    <property type="protein sequence ID" value="KAJ7661183.1"/>
    <property type="molecule type" value="Genomic_DNA"/>
</dbReference>
<feature type="chain" id="PRO_5042043733" evidence="4">
    <location>
        <begin position="19"/>
        <end position="190"/>
    </location>
</feature>
<proteinExistence type="inferred from homology"/>